<dbReference type="EMBL" id="CAEZYE010000002">
    <property type="protein sequence ID" value="CAB4699881.1"/>
    <property type="molecule type" value="Genomic_DNA"/>
</dbReference>
<accession>A0A6J7WE68</accession>
<gene>
    <name evidence="1" type="ORF">UFOPK2655_00063</name>
    <name evidence="2" type="ORF">UFOPK3077_00793</name>
    <name evidence="3" type="ORF">UFOPK3667_00689</name>
    <name evidence="4" type="ORF">UFOPK3903_00743</name>
    <name evidence="5" type="ORF">UFOPK4444_01020</name>
</gene>
<name>A0A6J7WE68_9ZZZZ</name>
<dbReference type="Pfam" id="PF21853">
    <property type="entry name" value="DUF6912"/>
    <property type="match status" value="1"/>
</dbReference>
<sequence>MRAYLPIGHSGLEAFLAQGSIQLTQIYAATPIFLDENSECDEEEIEYLLAIRAGEAALELRTSLSSPGLVLAIDLEEAQCGENYEEMITVLGPVSWSQVACALLAQEGADELAWFATQEIAPELDSWK</sequence>
<dbReference type="EMBL" id="CAFBOD010000006">
    <property type="protein sequence ID" value="CAB4974497.1"/>
    <property type="molecule type" value="Genomic_DNA"/>
</dbReference>
<dbReference type="EMBL" id="CAFBRZ010000061">
    <property type="protein sequence ID" value="CAB5156766.1"/>
    <property type="molecule type" value="Genomic_DNA"/>
</dbReference>
<proteinExistence type="predicted"/>
<organism evidence="5">
    <name type="scientific">freshwater metagenome</name>
    <dbReference type="NCBI Taxonomy" id="449393"/>
    <lineage>
        <taxon>unclassified sequences</taxon>
        <taxon>metagenomes</taxon>
        <taxon>ecological metagenomes</taxon>
    </lineage>
</organism>
<evidence type="ECO:0000313" key="2">
    <source>
        <dbReference type="EMBL" id="CAB4805062.1"/>
    </source>
</evidence>
<dbReference type="InterPro" id="IPR054206">
    <property type="entry name" value="DUF6912"/>
</dbReference>
<protein>
    <submittedName>
        <fullName evidence="5">Unannotated protein</fullName>
    </submittedName>
</protein>
<dbReference type="EMBL" id="CAFBMU010000005">
    <property type="protein sequence ID" value="CAB4920989.1"/>
    <property type="molecule type" value="Genomic_DNA"/>
</dbReference>
<evidence type="ECO:0000313" key="1">
    <source>
        <dbReference type="EMBL" id="CAB4699881.1"/>
    </source>
</evidence>
<reference evidence="5" key="1">
    <citation type="submission" date="2020-05" db="EMBL/GenBank/DDBJ databases">
        <authorList>
            <person name="Chiriac C."/>
            <person name="Salcher M."/>
            <person name="Ghai R."/>
            <person name="Kavagutti S V."/>
        </authorList>
    </citation>
    <scope>NUCLEOTIDE SEQUENCE</scope>
</reference>
<dbReference type="EMBL" id="CAFAAS010000006">
    <property type="protein sequence ID" value="CAB4805062.1"/>
    <property type="molecule type" value="Genomic_DNA"/>
</dbReference>
<evidence type="ECO:0000313" key="3">
    <source>
        <dbReference type="EMBL" id="CAB4920989.1"/>
    </source>
</evidence>
<evidence type="ECO:0000313" key="4">
    <source>
        <dbReference type="EMBL" id="CAB4974497.1"/>
    </source>
</evidence>
<dbReference type="AlphaFoldDB" id="A0A6J7WE68"/>
<evidence type="ECO:0000313" key="5">
    <source>
        <dbReference type="EMBL" id="CAB5156766.1"/>
    </source>
</evidence>